<evidence type="ECO:0000256" key="13">
    <source>
        <dbReference type="PIRSR" id="PIRSR001365-2"/>
    </source>
</evidence>
<keyword evidence="9" id="KW-0704">Schiff base</keyword>
<dbReference type="InterPro" id="IPR005263">
    <property type="entry name" value="DapA"/>
</dbReference>
<dbReference type="InterPro" id="IPR013785">
    <property type="entry name" value="Aldolase_TIM"/>
</dbReference>
<dbReference type="InterPro" id="IPR002220">
    <property type="entry name" value="DapA-like"/>
</dbReference>
<evidence type="ECO:0000256" key="2">
    <source>
        <dbReference type="ARBA" id="ARBA00005120"/>
    </source>
</evidence>
<evidence type="ECO:0000256" key="3">
    <source>
        <dbReference type="ARBA" id="ARBA00012086"/>
    </source>
</evidence>
<dbReference type="SUPFAM" id="SSF51569">
    <property type="entry name" value="Aldolase"/>
    <property type="match status" value="1"/>
</dbReference>
<evidence type="ECO:0000256" key="10">
    <source>
        <dbReference type="ARBA" id="ARBA00047836"/>
    </source>
</evidence>
<dbReference type="PANTHER" id="PTHR12128">
    <property type="entry name" value="DIHYDRODIPICOLINATE SYNTHASE"/>
    <property type="match status" value="1"/>
</dbReference>
<dbReference type="CDD" id="cd00408">
    <property type="entry name" value="DHDPS-like"/>
    <property type="match status" value="1"/>
</dbReference>
<feature type="binding site" evidence="13">
    <location>
        <position position="55"/>
    </location>
    <ligand>
        <name>pyruvate</name>
        <dbReference type="ChEBI" id="CHEBI:15361"/>
    </ligand>
</feature>
<dbReference type="GO" id="GO:0008840">
    <property type="term" value="F:4-hydroxy-tetrahydrodipicolinate synthase activity"/>
    <property type="evidence" value="ECO:0007669"/>
    <property type="project" value="UniProtKB-UniRule"/>
</dbReference>
<proteinExistence type="predicted"/>
<dbReference type="RefSeq" id="WP_256030394.1">
    <property type="nucleotide sequence ID" value="NZ_JAHLKM010000023.1"/>
</dbReference>
<dbReference type="Pfam" id="PF00701">
    <property type="entry name" value="DHDPS"/>
    <property type="match status" value="1"/>
</dbReference>
<reference evidence="14" key="1">
    <citation type="journal article" date="2023" name="Front. Microbiol.">
        <title>Genomic-based phylogenetic and metabolic analyses of the genus Natronomonas, and description of Natronomonas aquatica sp. nov.</title>
        <authorList>
            <person name="Garcia-Roldan A."/>
            <person name="Duran-Viseras A."/>
            <person name="de la Haba R.R."/>
            <person name="Corral P."/>
            <person name="Sanchez-Porro C."/>
            <person name="Ventosa A."/>
        </authorList>
    </citation>
    <scope>NUCLEOTIDE SEQUENCE</scope>
    <source>
        <strain evidence="14">F2-12</strain>
    </source>
</reference>
<evidence type="ECO:0000256" key="4">
    <source>
        <dbReference type="ARBA" id="ARBA00022490"/>
    </source>
</evidence>
<keyword evidence="8 14" id="KW-0456">Lyase</keyword>
<dbReference type="PRINTS" id="PR00146">
    <property type="entry name" value="DHPICSNTHASE"/>
</dbReference>
<comment type="pathway">
    <text evidence="2">Amino-acid biosynthesis; L-lysine biosynthesis via DAP pathway; (S)-tetrahydrodipicolinate from L-aspartate: step 3/4.</text>
</comment>
<dbReference type="Gene3D" id="3.20.20.70">
    <property type="entry name" value="Aldolase class I"/>
    <property type="match status" value="1"/>
</dbReference>
<sequence length="306" mass="31973">MSDPATDIDLPPVASLPTLVTPFDADETVDHDALSALAEWTIDRGVDGLVPCGTTGEFASLTVAERRAVIETTVEAADGRVPVVAGAGATTAGDVREFIEDAAAVGADAALVPSPYYHAANDPAGNRLFYQRVADGSELPIYLYNIPACTGGPIALETVTELAPHDAIHGIKDTSGDFSAVERFIGETPSSFRVFQGYDDHFVGAWVMGSNGGMNALAGVFPKAFRTLCDALEAGDLGRARAIQRHVLSPVFGACLDHGFAPGAKVALQVRGMIDHATVRPPLVELGGKARTDIADAVEDALAYLE</sequence>
<dbReference type="EMBL" id="JAHLKM010000023">
    <property type="protein sequence ID" value="MCQ4334357.1"/>
    <property type="molecule type" value="Genomic_DNA"/>
</dbReference>
<dbReference type="PANTHER" id="PTHR12128:SF66">
    <property type="entry name" value="4-HYDROXY-2-OXOGLUTARATE ALDOLASE, MITOCHONDRIAL"/>
    <property type="match status" value="1"/>
</dbReference>
<accession>A0A9R1D792</accession>
<name>A0A9R1D792_9EURY</name>
<keyword evidence="15" id="KW-1185">Reference proteome</keyword>
<dbReference type="GO" id="GO:0019877">
    <property type="term" value="P:diaminopimelate biosynthetic process"/>
    <property type="evidence" value="ECO:0007669"/>
    <property type="project" value="UniProtKB-KW"/>
</dbReference>
<comment type="catalytic activity">
    <reaction evidence="10">
        <text>L-aspartate 4-semialdehyde + pyruvate = (2S,4S)-4-hydroxy-2,3,4,5-tetrahydrodipicolinate + H2O + H(+)</text>
        <dbReference type="Rhea" id="RHEA:34171"/>
        <dbReference type="ChEBI" id="CHEBI:15361"/>
        <dbReference type="ChEBI" id="CHEBI:15377"/>
        <dbReference type="ChEBI" id="CHEBI:15378"/>
        <dbReference type="ChEBI" id="CHEBI:67139"/>
        <dbReference type="ChEBI" id="CHEBI:537519"/>
        <dbReference type="EC" id="4.3.3.7"/>
    </reaction>
</comment>
<dbReference type="PIRSF" id="PIRSF001365">
    <property type="entry name" value="DHDPS"/>
    <property type="match status" value="1"/>
</dbReference>
<keyword evidence="6" id="KW-0220">Diaminopimelate biosynthesis</keyword>
<dbReference type="InterPro" id="IPR020624">
    <property type="entry name" value="Schiff_base-form_aldolases_CS"/>
</dbReference>
<gene>
    <name evidence="14" type="primary">dapA</name>
    <name evidence="14" type="ORF">KM295_12910</name>
</gene>
<evidence type="ECO:0000313" key="14">
    <source>
        <dbReference type="EMBL" id="MCQ4334357.1"/>
    </source>
</evidence>
<organism evidence="14 15">
    <name type="scientific">Natronomonas aquatica</name>
    <dbReference type="NCBI Taxonomy" id="2841590"/>
    <lineage>
        <taxon>Archaea</taxon>
        <taxon>Methanobacteriati</taxon>
        <taxon>Methanobacteriota</taxon>
        <taxon>Stenosarchaea group</taxon>
        <taxon>Halobacteria</taxon>
        <taxon>Halobacteriales</taxon>
        <taxon>Natronomonadaceae</taxon>
        <taxon>Natronomonas</taxon>
    </lineage>
</organism>
<evidence type="ECO:0000256" key="9">
    <source>
        <dbReference type="ARBA" id="ARBA00023270"/>
    </source>
</evidence>
<evidence type="ECO:0000256" key="12">
    <source>
        <dbReference type="PIRSR" id="PIRSR001365-1"/>
    </source>
</evidence>
<keyword evidence="4" id="KW-0963">Cytoplasm</keyword>
<comment type="caution">
    <text evidence="14">The sequence shown here is derived from an EMBL/GenBank/DDBJ whole genome shotgun (WGS) entry which is preliminary data.</text>
</comment>
<dbReference type="Proteomes" id="UP001139494">
    <property type="component" value="Unassembled WGS sequence"/>
</dbReference>
<dbReference type="EC" id="4.3.3.7" evidence="3 11"/>
<evidence type="ECO:0000256" key="11">
    <source>
        <dbReference type="NCBIfam" id="TIGR00674"/>
    </source>
</evidence>
<feature type="active site" description="Schiff-base intermediate with substrate" evidence="12">
    <location>
        <position position="172"/>
    </location>
</feature>
<dbReference type="PROSITE" id="PS00665">
    <property type="entry name" value="DHDPS_1"/>
    <property type="match status" value="1"/>
</dbReference>
<keyword evidence="7" id="KW-0457">Lysine biosynthesis</keyword>
<dbReference type="AlphaFoldDB" id="A0A9R1D792"/>
<keyword evidence="5" id="KW-0028">Amino-acid biosynthesis</keyword>
<evidence type="ECO:0000256" key="1">
    <source>
        <dbReference type="ARBA" id="ARBA00003294"/>
    </source>
</evidence>
<protein>
    <recommendedName>
        <fullName evidence="3 11">4-hydroxy-tetrahydrodipicolinate synthase</fullName>
        <ecNumber evidence="3 11">4.3.3.7</ecNumber>
    </recommendedName>
</protein>
<dbReference type="GO" id="GO:0008675">
    <property type="term" value="F:2-dehydro-3-deoxy-phosphogluconate aldolase activity"/>
    <property type="evidence" value="ECO:0007669"/>
    <property type="project" value="UniProtKB-ARBA"/>
</dbReference>
<dbReference type="NCBIfam" id="TIGR00674">
    <property type="entry name" value="dapA"/>
    <property type="match status" value="1"/>
</dbReference>
<feature type="binding site" evidence="13">
    <location>
        <position position="214"/>
    </location>
    <ligand>
        <name>pyruvate</name>
        <dbReference type="ChEBI" id="CHEBI:15361"/>
    </ligand>
</feature>
<evidence type="ECO:0000256" key="8">
    <source>
        <dbReference type="ARBA" id="ARBA00023239"/>
    </source>
</evidence>
<evidence type="ECO:0000256" key="6">
    <source>
        <dbReference type="ARBA" id="ARBA00022915"/>
    </source>
</evidence>
<evidence type="ECO:0000256" key="7">
    <source>
        <dbReference type="ARBA" id="ARBA00023154"/>
    </source>
</evidence>
<dbReference type="SMART" id="SM01130">
    <property type="entry name" value="DHDPS"/>
    <property type="match status" value="1"/>
</dbReference>
<dbReference type="InterPro" id="IPR020625">
    <property type="entry name" value="Schiff_base-form_aldolases_AS"/>
</dbReference>
<feature type="active site" description="Proton donor/acceptor" evidence="12">
    <location>
        <position position="144"/>
    </location>
</feature>
<evidence type="ECO:0000256" key="5">
    <source>
        <dbReference type="ARBA" id="ARBA00022605"/>
    </source>
</evidence>
<dbReference type="GO" id="GO:0009089">
    <property type="term" value="P:lysine biosynthetic process via diaminopimelate"/>
    <property type="evidence" value="ECO:0007669"/>
    <property type="project" value="UniProtKB-UniRule"/>
</dbReference>
<evidence type="ECO:0000313" key="15">
    <source>
        <dbReference type="Proteomes" id="UP001139494"/>
    </source>
</evidence>
<comment type="function">
    <text evidence="1">Catalyzes the condensation of (S)-aspartate-beta-semialdehyde [(S)-ASA] and pyruvate to 4-hydroxy-tetrahydrodipicolinate (HTPA).</text>
</comment>
<dbReference type="PROSITE" id="PS00666">
    <property type="entry name" value="DHDPS_2"/>
    <property type="match status" value="1"/>
</dbReference>